<feature type="coiled-coil region" evidence="1">
    <location>
        <begin position="319"/>
        <end position="385"/>
    </location>
</feature>
<reference evidence="4" key="1">
    <citation type="submission" date="2020-10" db="EMBL/GenBank/DDBJ databases">
        <authorList>
            <person name="Gilroy R."/>
        </authorList>
    </citation>
    <scope>NUCLEOTIDE SEQUENCE</scope>
    <source>
        <strain evidence="4">ChiHjej13B12-12457</strain>
    </source>
</reference>
<accession>A0A9D1DZJ1</accession>
<organism evidence="4 5">
    <name type="scientific">Candidatus Coprenecus avistercoris</name>
    <dbReference type="NCBI Taxonomy" id="2840730"/>
    <lineage>
        <taxon>Bacteria</taxon>
        <taxon>Pseudomonadati</taxon>
        <taxon>Bacteroidota</taxon>
        <taxon>Bacteroidia</taxon>
        <taxon>Bacteroidales</taxon>
        <taxon>Rikenellaceae</taxon>
        <taxon>Rikenellaceae incertae sedis</taxon>
        <taxon>Candidatus Coprenecus</taxon>
    </lineage>
</organism>
<evidence type="ECO:0000313" key="5">
    <source>
        <dbReference type="Proteomes" id="UP000886744"/>
    </source>
</evidence>
<comment type="caution">
    <text evidence="4">The sequence shown here is derived from an EMBL/GenBank/DDBJ whole genome shotgun (WGS) entry which is preliminary data.</text>
</comment>
<dbReference type="Pfam" id="PF07676">
    <property type="entry name" value="PD40"/>
    <property type="match status" value="1"/>
</dbReference>
<feature type="chain" id="PRO_5038584125" evidence="3">
    <location>
        <begin position="21"/>
        <end position="648"/>
    </location>
</feature>
<evidence type="ECO:0000256" key="1">
    <source>
        <dbReference type="SAM" id="Coils"/>
    </source>
</evidence>
<dbReference type="AlphaFoldDB" id="A0A9D1DZJ1"/>
<reference evidence="4" key="2">
    <citation type="journal article" date="2021" name="PeerJ">
        <title>Extensive microbial diversity within the chicken gut microbiome revealed by metagenomics and culture.</title>
        <authorList>
            <person name="Gilroy R."/>
            <person name="Ravi A."/>
            <person name="Getino M."/>
            <person name="Pursley I."/>
            <person name="Horton D.L."/>
            <person name="Alikhan N.F."/>
            <person name="Baker D."/>
            <person name="Gharbi K."/>
            <person name="Hall N."/>
            <person name="Watson M."/>
            <person name="Adriaenssens E.M."/>
            <person name="Foster-Nyarko E."/>
            <person name="Jarju S."/>
            <person name="Secka A."/>
            <person name="Antonio M."/>
            <person name="Oren A."/>
            <person name="Chaudhuri R.R."/>
            <person name="La Ragione R."/>
            <person name="Hildebrand F."/>
            <person name="Pallen M.J."/>
        </authorList>
    </citation>
    <scope>NUCLEOTIDE SEQUENCE</scope>
    <source>
        <strain evidence="4">ChiHjej13B12-12457</strain>
    </source>
</reference>
<dbReference type="InterPro" id="IPR011659">
    <property type="entry name" value="WD40"/>
</dbReference>
<dbReference type="Proteomes" id="UP000886744">
    <property type="component" value="Unassembled WGS sequence"/>
</dbReference>
<feature type="compositionally biased region" description="Low complexity" evidence="2">
    <location>
        <begin position="554"/>
        <end position="570"/>
    </location>
</feature>
<feature type="region of interest" description="Disordered" evidence="2">
    <location>
        <begin position="551"/>
        <end position="570"/>
    </location>
</feature>
<name>A0A9D1DZJ1_9BACT</name>
<sequence length="648" mass="72575">MNRYFTALAALFLISFPVLGQQADLRKAEVLHKAYEFAKAGKYYNKALKLTTDSLEQIYIMDRILQCRNGESLLQYIVRPTATASQAFRTEDFYLYLKDFDNRSWIPVPNPFVKPSDSGKNPYYTAMYLPAGQDRIIYSAPDEYGAWNLYTSTRKDSVTWSIPELLSENILSGHNEIFPVLSRDGRTLYFASDGLPGMGGYDLFYSRRDDETGDWSIPENMGFPYSSTGDDLLYVESRDGRYSIIVSNRETEGSDSVKIYVTEYIPTPVKTPLGEDESPIAIASFIKDFPQPEAVAETAEGAEADTAGDARMADYSKLMHRLRRLQGEHQEKLDKIEESRRIYETASEGDREFLAGIIRDVENEALQIRRQMDALSEQIRQIELKFLAEGIIPVVQEEKAQEEPAAQEAAGEEAPEYIFSRHAMGRIPYIIVEQPEPEFDYTFKILGRNEGQFVEDNTLPEGVVYQIQFMVLSNHASVRDIRGMSPVFVSKMKSGKYLHTVGLFSTYQEASSNLGRVRRNGFPDAIIIAYNNGRSIPVKTARTMENERVLSMPASGGSRSGSASRQTSSAASGEMSYQVVLKGYGPALPSSVLSAIRGATTKDLTKSGSDDATVFAVGPFSERKDAEFLLKILEDLDIKNVSIESIKL</sequence>
<dbReference type="EMBL" id="DVHI01000014">
    <property type="protein sequence ID" value="HIR62039.1"/>
    <property type="molecule type" value="Genomic_DNA"/>
</dbReference>
<gene>
    <name evidence="4" type="ORF">IAC94_00750</name>
</gene>
<evidence type="ECO:0000313" key="4">
    <source>
        <dbReference type="EMBL" id="HIR62039.1"/>
    </source>
</evidence>
<evidence type="ECO:0000256" key="3">
    <source>
        <dbReference type="SAM" id="SignalP"/>
    </source>
</evidence>
<evidence type="ECO:0000256" key="2">
    <source>
        <dbReference type="SAM" id="MobiDB-lite"/>
    </source>
</evidence>
<dbReference type="SUPFAM" id="SSF89372">
    <property type="entry name" value="Fucose-specific lectin"/>
    <property type="match status" value="1"/>
</dbReference>
<keyword evidence="1" id="KW-0175">Coiled coil</keyword>
<protein>
    <submittedName>
        <fullName evidence="4">PD40 domain-containing protein</fullName>
    </submittedName>
</protein>
<proteinExistence type="predicted"/>
<keyword evidence="3" id="KW-0732">Signal</keyword>
<feature type="signal peptide" evidence="3">
    <location>
        <begin position="1"/>
        <end position="20"/>
    </location>
</feature>